<evidence type="ECO:0000313" key="5">
    <source>
        <dbReference type="Proteomes" id="UP001305521"/>
    </source>
</evidence>
<name>A0ABZ0PDE5_9PROT</name>
<dbReference type="PANTHER" id="PTHR44051:SF19">
    <property type="entry name" value="DISULFIDE-BOND OXIDOREDUCTASE YFCG"/>
    <property type="match status" value="1"/>
</dbReference>
<evidence type="ECO:0000256" key="1">
    <source>
        <dbReference type="RuleBase" id="RU003494"/>
    </source>
</evidence>
<proteinExistence type="inferred from homology"/>
<dbReference type="InterPro" id="IPR040079">
    <property type="entry name" value="Glutathione_S-Trfase"/>
</dbReference>
<dbReference type="EMBL" id="CP137852">
    <property type="protein sequence ID" value="WPB83664.1"/>
    <property type="molecule type" value="Genomic_DNA"/>
</dbReference>
<feature type="domain" description="GST C-terminal" evidence="3">
    <location>
        <begin position="88"/>
        <end position="205"/>
    </location>
</feature>
<evidence type="ECO:0000259" key="2">
    <source>
        <dbReference type="PROSITE" id="PS50404"/>
    </source>
</evidence>
<dbReference type="PROSITE" id="PS50405">
    <property type="entry name" value="GST_CTER"/>
    <property type="match status" value="1"/>
</dbReference>
<feature type="domain" description="GST N-terminal" evidence="2">
    <location>
        <begin position="1"/>
        <end position="85"/>
    </location>
</feature>
<dbReference type="InterPro" id="IPR004046">
    <property type="entry name" value="GST_C"/>
</dbReference>
<dbReference type="InterPro" id="IPR036249">
    <property type="entry name" value="Thioredoxin-like_sf"/>
</dbReference>
<gene>
    <name evidence="4" type="ORF">R9Z33_16305</name>
</gene>
<dbReference type="PROSITE" id="PS50404">
    <property type="entry name" value="GST_NTER"/>
    <property type="match status" value="1"/>
</dbReference>
<sequence>MLDIHTAPTPNGIKIPIAAEELGIPYRVIRLHLAQGDQRRPEYLAINPNGRIPAVVDHDVPDGPVPVFESGAILLHLAETRGGLIGPGIAGRAATMGWLFLQVGGLGPNFGNAGHFLSGAPEANPHAIMRFQGEARRHLQVLDTRLASQEWLDGHGYSVADIAHFCWVRSASYAGLTLDGMPRLAEWTARIAARPAVRRGLAAIG</sequence>
<organism evidence="4 5">
    <name type="scientific">Sediminicoccus rosea</name>
    <dbReference type="NCBI Taxonomy" id="1225128"/>
    <lineage>
        <taxon>Bacteria</taxon>
        <taxon>Pseudomonadati</taxon>
        <taxon>Pseudomonadota</taxon>
        <taxon>Alphaproteobacteria</taxon>
        <taxon>Acetobacterales</taxon>
        <taxon>Roseomonadaceae</taxon>
        <taxon>Sediminicoccus</taxon>
    </lineage>
</organism>
<reference evidence="4 5" key="1">
    <citation type="submission" date="2023-11" db="EMBL/GenBank/DDBJ databases">
        <title>Arctic aerobic anoxygenic photoheterotroph Sediminicoccus rosea KRV36 adapts its photosynthesis to long days of polar summer.</title>
        <authorList>
            <person name="Tomasch J."/>
            <person name="Kopejtka K."/>
            <person name="Bily T."/>
            <person name="Gardiner A.T."/>
            <person name="Gardian Z."/>
            <person name="Shivaramu S."/>
            <person name="Koblizek M."/>
            <person name="Engelhardt F."/>
            <person name="Kaftan D."/>
        </authorList>
    </citation>
    <scope>NUCLEOTIDE SEQUENCE [LARGE SCALE GENOMIC DNA]</scope>
    <source>
        <strain evidence="4 5">R-30</strain>
    </source>
</reference>
<dbReference type="Gene3D" id="1.20.1050.10">
    <property type="match status" value="1"/>
</dbReference>
<accession>A0ABZ0PDE5</accession>
<dbReference type="Gene3D" id="3.40.30.10">
    <property type="entry name" value="Glutaredoxin"/>
    <property type="match status" value="1"/>
</dbReference>
<protein>
    <submittedName>
        <fullName evidence="4">Glutathione binding-like protein</fullName>
    </submittedName>
</protein>
<dbReference type="InterPro" id="IPR004045">
    <property type="entry name" value="Glutathione_S-Trfase_N"/>
</dbReference>
<keyword evidence="5" id="KW-1185">Reference proteome</keyword>
<dbReference type="PANTHER" id="PTHR44051">
    <property type="entry name" value="GLUTATHIONE S-TRANSFERASE-RELATED"/>
    <property type="match status" value="1"/>
</dbReference>
<dbReference type="InterPro" id="IPR036282">
    <property type="entry name" value="Glutathione-S-Trfase_C_sf"/>
</dbReference>
<dbReference type="InterPro" id="IPR010987">
    <property type="entry name" value="Glutathione-S-Trfase_C-like"/>
</dbReference>
<comment type="similarity">
    <text evidence="1">Belongs to the GST superfamily.</text>
</comment>
<dbReference type="CDD" id="cd03048">
    <property type="entry name" value="GST_N_Ure2p_like"/>
    <property type="match status" value="1"/>
</dbReference>
<dbReference type="SFLD" id="SFLDS00019">
    <property type="entry name" value="Glutathione_Transferase_(cytos"/>
    <property type="match status" value="1"/>
</dbReference>
<dbReference type="Pfam" id="PF00043">
    <property type="entry name" value="GST_C"/>
    <property type="match status" value="1"/>
</dbReference>
<dbReference type="SFLD" id="SFLDG00358">
    <property type="entry name" value="Main_(cytGST)"/>
    <property type="match status" value="1"/>
</dbReference>
<dbReference type="SUPFAM" id="SSF52833">
    <property type="entry name" value="Thioredoxin-like"/>
    <property type="match status" value="1"/>
</dbReference>
<evidence type="ECO:0000259" key="3">
    <source>
        <dbReference type="PROSITE" id="PS50405"/>
    </source>
</evidence>
<dbReference type="RefSeq" id="WP_318647636.1">
    <property type="nucleotide sequence ID" value="NZ_CP137852.1"/>
</dbReference>
<dbReference type="Pfam" id="PF02798">
    <property type="entry name" value="GST_N"/>
    <property type="match status" value="1"/>
</dbReference>
<dbReference type="Proteomes" id="UP001305521">
    <property type="component" value="Chromosome"/>
</dbReference>
<evidence type="ECO:0000313" key="4">
    <source>
        <dbReference type="EMBL" id="WPB83664.1"/>
    </source>
</evidence>
<dbReference type="SFLD" id="SFLDG01151">
    <property type="entry name" value="Main.2:_Nu-like"/>
    <property type="match status" value="1"/>
</dbReference>
<dbReference type="SUPFAM" id="SSF47616">
    <property type="entry name" value="GST C-terminal domain-like"/>
    <property type="match status" value="1"/>
</dbReference>